<keyword evidence="1" id="KW-1133">Transmembrane helix</keyword>
<protein>
    <recommendedName>
        <fullName evidence="4">Ankyrin repeat protein</fullName>
    </recommendedName>
</protein>
<proteinExistence type="predicted"/>
<name>A0ABW8D5U1_9GAMM</name>
<evidence type="ECO:0000313" key="2">
    <source>
        <dbReference type="EMBL" id="MFJ1268063.1"/>
    </source>
</evidence>
<keyword evidence="1" id="KW-0472">Membrane</keyword>
<keyword evidence="3" id="KW-1185">Reference proteome</keyword>
<feature type="transmembrane region" description="Helical" evidence="1">
    <location>
        <begin position="169"/>
        <end position="193"/>
    </location>
</feature>
<evidence type="ECO:0000256" key="1">
    <source>
        <dbReference type="SAM" id="Phobius"/>
    </source>
</evidence>
<reference evidence="2 3" key="1">
    <citation type="submission" date="2024-08" db="EMBL/GenBank/DDBJ databases">
        <title>Draft Genome Sequence of Legionella lytica strain DSB2004, Isolated From a Fire Sprinkler System.</title>
        <authorList>
            <person name="Everhart A.D."/>
            <person name="Kidane D.T."/>
            <person name="Farone A.L."/>
            <person name="Farone M.B."/>
        </authorList>
    </citation>
    <scope>NUCLEOTIDE SEQUENCE [LARGE SCALE GENOMIC DNA]</scope>
    <source>
        <strain evidence="2 3">DSB2004</strain>
    </source>
</reference>
<dbReference type="EMBL" id="JBGORX010000001">
    <property type="protein sequence ID" value="MFJ1268063.1"/>
    <property type="molecule type" value="Genomic_DNA"/>
</dbReference>
<keyword evidence="1" id="KW-0812">Transmembrane</keyword>
<dbReference type="Proteomes" id="UP001615550">
    <property type="component" value="Unassembled WGS sequence"/>
</dbReference>
<organism evidence="2 3">
    <name type="scientific">Legionella lytica</name>
    <dbReference type="NCBI Taxonomy" id="96232"/>
    <lineage>
        <taxon>Bacteria</taxon>
        <taxon>Pseudomonadati</taxon>
        <taxon>Pseudomonadota</taxon>
        <taxon>Gammaproteobacteria</taxon>
        <taxon>Legionellales</taxon>
        <taxon>Legionellaceae</taxon>
        <taxon>Legionella</taxon>
    </lineage>
</organism>
<comment type="caution">
    <text evidence="2">The sequence shown here is derived from an EMBL/GenBank/DDBJ whole genome shotgun (WGS) entry which is preliminary data.</text>
</comment>
<dbReference type="RefSeq" id="WP_400186886.1">
    <property type="nucleotide sequence ID" value="NZ_JBGORX010000001.1"/>
</dbReference>
<gene>
    <name evidence="2" type="ORF">ACD661_05800</name>
</gene>
<sequence>MPSKKLDLLCQQIDNQDTDDFGKFYMYVSLLKSVAMRNTTFDSGLPTYNQGMAFWKQKRLALGELPKNFPEEVAAYAREFINTEPNVSNLFYNIAMTYMRKGNIADLIYIIDKMLTHLQAINNTQSHNQEISSNISFINKKPEIVKFIEQVSACNQQLLATVDSTCNTALFTGAVLLLSLIFSLAPSLLILGLMAGGAYNVYSYGIQAYEQGVEAGNKITLLGKKLANLPQETSLLSSRSHISFFAAVITPLPHAAITAAEQLAPNKSWLDKASKWHEQLDNTCSLLINK</sequence>
<evidence type="ECO:0008006" key="4">
    <source>
        <dbReference type="Google" id="ProtNLM"/>
    </source>
</evidence>
<evidence type="ECO:0000313" key="3">
    <source>
        <dbReference type="Proteomes" id="UP001615550"/>
    </source>
</evidence>
<accession>A0ABW8D5U1</accession>